<dbReference type="Gene3D" id="3.40.1010.10">
    <property type="entry name" value="Cobalt-precorrin-4 Transmethylase, Domain 1"/>
    <property type="match status" value="1"/>
</dbReference>
<dbReference type="PANTHER" id="PTHR46111:SF1">
    <property type="entry name" value="RIBOSOMAL RNA SMALL SUBUNIT METHYLTRANSFERASE I"/>
    <property type="match status" value="1"/>
</dbReference>
<dbReference type="FunFam" id="3.30.950.10:FF:000002">
    <property type="entry name" value="Ribosomal RNA small subunit methyltransferase I"/>
    <property type="match status" value="1"/>
</dbReference>
<keyword evidence="5 6" id="KW-0949">S-adenosyl-L-methionine</keyword>
<evidence type="ECO:0000256" key="1">
    <source>
        <dbReference type="ARBA" id="ARBA00022490"/>
    </source>
</evidence>
<accession>F8AVR2</accession>
<proteinExistence type="inferred from homology"/>
<evidence type="ECO:0000313" key="9">
    <source>
        <dbReference type="Proteomes" id="UP000001549"/>
    </source>
</evidence>
<comment type="catalytic activity">
    <reaction evidence="6">
        <text>cytidine(1402) in 16S rRNA + S-adenosyl-L-methionine = 2'-O-methylcytidine(1402) in 16S rRNA + S-adenosyl-L-homocysteine + H(+)</text>
        <dbReference type="Rhea" id="RHEA:42924"/>
        <dbReference type="Rhea" id="RHEA-COMP:10285"/>
        <dbReference type="Rhea" id="RHEA-COMP:10286"/>
        <dbReference type="ChEBI" id="CHEBI:15378"/>
        <dbReference type="ChEBI" id="CHEBI:57856"/>
        <dbReference type="ChEBI" id="CHEBI:59789"/>
        <dbReference type="ChEBI" id="CHEBI:74495"/>
        <dbReference type="ChEBI" id="CHEBI:82748"/>
        <dbReference type="EC" id="2.1.1.198"/>
    </reaction>
</comment>
<keyword evidence="4 6" id="KW-0808">Transferase</keyword>
<evidence type="ECO:0000256" key="2">
    <source>
        <dbReference type="ARBA" id="ARBA00022552"/>
    </source>
</evidence>
<evidence type="ECO:0000256" key="3">
    <source>
        <dbReference type="ARBA" id="ARBA00022603"/>
    </source>
</evidence>
<evidence type="ECO:0000256" key="5">
    <source>
        <dbReference type="ARBA" id="ARBA00022691"/>
    </source>
</evidence>
<dbReference type="Pfam" id="PF00590">
    <property type="entry name" value="TP_methylase"/>
    <property type="match status" value="1"/>
</dbReference>
<dbReference type="PIRSF" id="PIRSF005917">
    <property type="entry name" value="MTase_YraL"/>
    <property type="match status" value="1"/>
</dbReference>
<dbReference type="eggNOG" id="COG0313">
    <property type="taxonomic scope" value="Bacteria"/>
</dbReference>
<dbReference type="PANTHER" id="PTHR46111">
    <property type="entry name" value="RIBOSOMAL RNA SMALL SUBUNIT METHYLTRANSFERASE I"/>
    <property type="match status" value="1"/>
</dbReference>
<evidence type="ECO:0000256" key="6">
    <source>
        <dbReference type="HAMAP-Rule" id="MF_01877"/>
    </source>
</evidence>
<protein>
    <recommendedName>
        <fullName evidence="6">Ribosomal RNA small subunit methyltransferase I</fullName>
        <ecNumber evidence="6">2.1.1.198</ecNumber>
    </recommendedName>
    <alternativeName>
        <fullName evidence="6">16S rRNA 2'-O-ribose C1402 methyltransferase</fullName>
    </alternativeName>
    <alternativeName>
        <fullName evidence="6">rRNA (cytidine-2'-O-)-methyltransferase RsmI</fullName>
    </alternativeName>
</protein>
<dbReference type="NCBIfam" id="TIGR00096">
    <property type="entry name" value="16S rRNA (cytidine(1402)-2'-O)-methyltransferase"/>
    <property type="match status" value="1"/>
</dbReference>
<dbReference type="InterPro" id="IPR000878">
    <property type="entry name" value="4pyrrol_Mease"/>
</dbReference>
<name>F8AVR2_9ACTN</name>
<dbReference type="InterPro" id="IPR035996">
    <property type="entry name" value="4pyrrol_Methylase_sf"/>
</dbReference>
<sequence>MLCGAPIGDVRDASPRLGEVLARADIVAAEDTRRLRRLTAALGVTITGRVVSCFDANESSRADFLLSHLRAGATVALITDAGMPAVSDPGFRVVAAAVTAGVAVTVVPGPSAVTAALAVSGLPTDRWVFEGFLPRRPGERRSRLAELAGERRTLVILEAPHRLPATLDDLTAAFGPDRAAVMCRELTKTWEEIVRDDLGALAAWAREREIRGEITLVVAGRPGTSSQPQPQPGTPAAAVLSAALAAEVAAREAAGIPRKTALVAVAAEHGVPRRFVYDAVLAAKNDRSRTDRGHQRG</sequence>
<gene>
    <name evidence="6" type="primary">rsmI</name>
    <name evidence="8" type="ordered locus">FsymDg_0731</name>
</gene>
<dbReference type="GO" id="GO:0070677">
    <property type="term" value="F:rRNA (cytosine-2'-O-)-methyltransferase activity"/>
    <property type="evidence" value="ECO:0007669"/>
    <property type="project" value="UniProtKB-UniRule"/>
</dbReference>
<dbReference type="AlphaFoldDB" id="F8AVR2"/>
<dbReference type="STRING" id="656024.FsymDg_0731"/>
<evidence type="ECO:0000256" key="4">
    <source>
        <dbReference type="ARBA" id="ARBA00022679"/>
    </source>
</evidence>
<comment type="function">
    <text evidence="6">Catalyzes the 2'-O-methylation of the ribose of cytidine 1402 (C1402) in 16S rRNA.</text>
</comment>
<keyword evidence="9" id="KW-1185">Reference proteome</keyword>
<evidence type="ECO:0000259" key="7">
    <source>
        <dbReference type="Pfam" id="PF00590"/>
    </source>
</evidence>
<keyword evidence="3 6" id="KW-0489">Methyltransferase</keyword>
<dbReference type="SUPFAM" id="SSF53790">
    <property type="entry name" value="Tetrapyrrole methylase"/>
    <property type="match status" value="1"/>
</dbReference>
<feature type="domain" description="Tetrapyrrole methylase" evidence="7">
    <location>
        <begin position="4"/>
        <end position="201"/>
    </location>
</feature>
<dbReference type="Proteomes" id="UP000001549">
    <property type="component" value="Chromosome"/>
</dbReference>
<dbReference type="EC" id="2.1.1.198" evidence="6"/>
<dbReference type="HOGENOM" id="CLU_044779_0_0_11"/>
<dbReference type="InterPro" id="IPR014776">
    <property type="entry name" value="4pyrrole_Mease_sub2"/>
</dbReference>
<comment type="similarity">
    <text evidence="6">Belongs to the methyltransferase superfamily. RsmI family.</text>
</comment>
<reference evidence="8 9" key="1">
    <citation type="submission" date="2011-05" db="EMBL/GenBank/DDBJ databases">
        <title>Complete sequence of chromosome of Frankia symbiont of Datisca glomerata.</title>
        <authorList>
            <consortium name="US DOE Joint Genome Institute"/>
            <person name="Lucas S."/>
            <person name="Han J."/>
            <person name="Lapidus A."/>
            <person name="Cheng J.-F."/>
            <person name="Goodwin L."/>
            <person name="Pitluck S."/>
            <person name="Peters L."/>
            <person name="Mikhailova N."/>
            <person name="Chertkov O."/>
            <person name="Teshima H."/>
            <person name="Han C."/>
            <person name="Tapia R."/>
            <person name="Land M."/>
            <person name="Hauser L."/>
            <person name="Kyrpides N."/>
            <person name="Ivanova N."/>
            <person name="Pagani I."/>
            <person name="Berry A."/>
            <person name="Pawlowski K."/>
            <person name="Persson T."/>
            <person name="Vanden Heuvel B."/>
            <person name="Benson D."/>
            <person name="Woyke T."/>
        </authorList>
    </citation>
    <scope>NUCLEOTIDE SEQUENCE [LARGE SCALE GENOMIC DNA]</scope>
    <source>
        <strain evidence="9">4085684</strain>
    </source>
</reference>
<dbReference type="GO" id="GO:0005737">
    <property type="term" value="C:cytoplasm"/>
    <property type="evidence" value="ECO:0007669"/>
    <property type="project" value="UniProtKB-SubCell"/>
</dbReference>
<dbReference type="InterPro" id="IPR014777">
    <property type="entry name" value="4pyrrole_Mease_sub1"/>
</dbReference>
<evidence type="ECO:0000313" key="8">
    <source>
        <dbReference type="EMBL" id="AEH08250.1"/>
    </source>
</evidence>
<dbReference type="CDD" id="cd11648">
    <property type="entry name" value="RsmI"/>
    <property type="match status" value="1"/>
</dbReference>
<comment type="subcellular location">
    <subcellularLocation>
        <location evidence="6">Cytoplasm</location>
    </subcellularLocation>
</comment>
<keyword evidence="1 6" id="KW-0963">Cytoplasm</keyword>
<dbReference type="HAMAP" id="MF_01877">
    <property type="entry name" value="16SrRNA_methyltr_I"/>
    <property type="match status" value="1"/>
</dbReference>
<dbReference type="Gene3D" id="3.30.950.10">
    <property type="entry name" value="Methyltransferase, Cobalt-precorrin-4 Transmethylase, Domain 2"/>
    <property type="match status" value="1"/>
</dbReference>
<dbReference type="InterPro" id="IPR008189">
    <property type="entry name" value="rRNA_ssu_MeTfrase_I"/>
</dbReference>
<keyword evidence="2 6" id="KW-0698">rRNA processing</keyword>
<dbReference type="KEGG" id="fsy:FsymDg_0731"/>
<organism evidence="8 9">
    <name type="scientific">Candidatus Protofrankia datiscae</name>
    <dbReference type="NCBI Taxonomy" id="2716812"/>
    <lineage>
        <taxon>Bacteria</taxon>
        <taxon>Bacillati</taxon>
        <taxon>Actinomycetota</taxon>
        <taxon>Actinomycetes</taxon>
        <taxon>Frankiales</taxon>
        <taxon>Frankiaceae</taxon>
        <taxon>Protofrankia</taxon>
    </lineage>
</organism>
<dbReference type="EMBL" id="CP002801">
    <property type="protein sequence ID" value="AEH08250.1"/>
    <property type="molecule type" value="Genomic_DNA"/>
</dbReference>